<organism evidence="1 2">
    <name type="scientific">Catharanthus roseus</name>
    <name type="common">Madagascar periwinkle</name>
    <name type="synonym">Vinca rosea</name>
    <dbReference type="NCBI Taxonomy" id="4058"/>
    <lineage>
        <taxon>Eukaryota</taxon>
        <taxon>Viridiplantae</taxon>
        <taxon>Streptophyta</taxon>
        <taxon>Embryophyta</taxon>
        <taxon>Tracheophyta</taxon>
        <taxon>Spermatophyta</taxon>
        <taxon>Magnoliopsida</taxon>
        <taxon>eudicotyledons</taxon>
        <taxon>Gunneridae</taxon>
        <taxon>Pentapetalae</taxon>
        <taxon>asterids</taxon>
        <taxon>lamiids</taxon>
        <taxon>Gentianales</taxon>
        <taxon>Apocynaceae</taxon>
        <taxon>Rauvolfioideae</taxon>
        <taxon>Vinceae</taxon>
        <taxon>Catharanthinae</taxon>
        <taxon>Catharanthus</taxon>
    </lineage>
</organism>
<accession>A0ACC0AAX5</accession>
<protein>
    <submittedName>
        <fullName evidence="1">Uncharacterized protein</fullName>
    </submittedName>
</protein>
<name>A0ACC0AAX5_CATRO</name>
<proteinExistence type="predicted"/>
<reference evidence="2" key="1">
    <citation type="journal article" date="2023" name="Nat. Plants">
        <title>Single-cell RNA sequencing provides a high-resolution roadmap for understanding the multicellular compartmentation of specialized metabolism.</title>
        <authorList>
            <person name="Sun S."/>
            <person name="Shen X."/>
            <person name="Li Y."/>
            <person name="Li Y."/>
            <person name="Wang S."/>
            <person name="Li R."/>
            <person name="Zhang H."/>
            <person name="Shen G."/>
            <person name="Guo B."/>
            <person name="Wei J."/>
            <person name="Xu J."/>
            <person name="St-Pierre B."/>
            <person name="Chen S."/>
            <person name="Sun C."/>
        </authorList>
    </citation>
    <scope>NUCLEOTIDE SEQUENCE [LARGE SCALE GENOMIC DNA]</scope>
</reference>
<evidence type="ECO:0000313" key="1">
    <source>
        <dbReference type="EMBL" id="KAI5658000.1"/>
    </source>
</evidence>
<evidence type="ECO:0000313" key="2">
    <source>
        <dbReference type="Proteomes" id="UP001060085"/>
    </source>
</evidence>
<gene>
    <name evidence="1" type="ORF">M9H77_26793</name>
</gene>
<comment type="caution">
    <text evidence="1">The sequence shown here is derived from an EMBL/GenBank/DDBJ whole genome shotgun (WGS) entry which is preliminary data.</text>
</comment>
<dbReference type="Proteomes" id="UP001060085">
    <property type="component" value="Linkage Group LG06"/>
</dbReference>
<sequence>MDVLSDTELFEGSPHLVLEGRHGVSRGLILAREVIGLIVLTLLVIRLRGGCSYAGVAAVIKWSKCDDLHVATCVAHHVFHKGNNRKRVLIMDFIKHVHFNNADFTLEGTGKKGTKVTPVEYTTVVQQTFPYTKM</sequence>
<dbReference type="EMBL" id="CM044706">
    <property type="protein sequence ID" value="KAI5658000.1"/>
    <property type="molecule type" value="Genomic_DNA"/>
</dbReference>
<keyword evidence="2" id="KW-1185">Reference proteome</keyword>